<protein>
    <submittedName>
        <fullName evidence="1">Uncharacterized protein</fullName>
    </submittedName>
</protein>
<accession>A0A9P6L6N9</accession>
<reference evidence="1" key="1">
    <citation type="journal article" date="2020" name="Nat. Commun.">
        <title>Large-scale genome sequencing of mycorrhizal fungi provides insights into the early evolution of symbiotic traits.</title>
        <authorList>
            <person name="Miyauchi S."/>
            <person name="Kiss E."/>
            <person name="Kuo A."/>
            <person name="Drula E."/>
            <person name="Kohler A."/>
            <person name="Sanchez-Garcia M."/>
            <person name="Morin E."/>
            <person name="Andreopoulos B."/>
            <person name="Barry K.W."/>
            <person name="Bonito G."/>
            <person name="Buee M."/>
            <person name="Carver A."/>
            <person name="Chen C."/>
            <person name="Cichocki N."/>
            <person name="Clum A."/>
            <person name="Culley D."/>
            <person name="Crous P.W."/>
            <person name="Fauchery L."/>
            <person name="Girlanda M."/>
            <person name="Hayes R.D."/>
            <person name="Keri Z."/>
            <person name="LaButti K."/>
            <person name="Lipzen A."/>
            <person name="Lombard V."/>
            <person name="Magnuson J."/>
            <person name="Maillard F."/>
            <person name="Murat C."/>
            <person name="Nolan M."/>
            <person name="Ohm R.A."/>
            <person name="Pangilinan J."/>
            <person name="Pereira M.F."/>
            <person name="Perotto S."/>
            <person name="Peter M."/>
            <person name="Pfister S."/>
            <person name="Riley R."/>
            <person name="Sitrit Y."/>
            <person name="Stielow J.B."/>
            <person name="Szollosi G."/>
            <person name="Zifcakova L."/>
            <person name="Stursova M."/>
            <person name="Spatafora J.W."/>
            <person name="Tedersoo L."/>
            <person name="Vaario L.M."/>
            <person name="Yamada A."/>
            <person name="Yan M."/>
            <person name="Wang P."/>
            <person name="Xu J."/>
            <person name="Bruns T."/>
            <person name="Baldrian P."/>
            <person name="Vilgalys R."/>
            <person name="Dunand C."/>
            <person name="Henrissat B."/>
            <person name="Grigoriev I.V."/>
            <person name="Hibbett D."/>
            <person name="Nagy L.G."/>
            <person name="Martin F.M."/>
        </authorList>
    </citation>
    <scope>NUCLEOTIDE SEQUENCE</scope>
    <source>
        <strain evidence="1">UH-Tt-Lm1</strain>
    </source>
</reference>
<evidence type="ECO:0000313" key="2">
    <source>
        <dbReference type="Proteomes" id="UP000736335"/>
    </source>
</evidence>
<name>A0A9P6L6N9_9AGAM</name>
<comment type="caution">
    <text evidence="1">The sequence shown here is derived from an EMBL/GenBank/DDBJ whole genome shotgun (WGS) entry which is preliminary data.</text>
</comment>
<dbReference type="OrthoDB" id="3290342at2759"/>
<evidence type="ECO:0000313" key="1">
    <source>
        <dbReference type="EMBL" id="KAF9785023.1"/>
    </source>
</evidence>
<sequence>MSTQLDIVYKLKEALETANPEVATPFMADDFTHRALPAQLGVPQRTKDQWKTHVVAINAGLKSLKVGTYLWSGPVHVQTSSCQLQFEVLDTIDNPGSVTLHVSHAPPYCRVTLSMARCAFDDGEQDISVEIVFVFKFTQDETGAPKLLSMLEFMDSLAMVKVAERQAKGEKV</sequence>
<dbReference type="Proteomes" id="UP000736335">
    <property type="component" value="Unassembled WGS sequence"/>
</dbReference>
<organism evidence="1 2">
    <name type="scientific">Thelephora terrestris</name>
    <dbReference type="NCBI Taxonomy" id="56493"/>
    <lineage>
        <taxon>Eukaryota</taxon>
        <taxon>Fungi</taxon>
        <taxon>Dikarya</taxon>
        <taxon>Basidiomycota</taxon>
        <taxon>Agaricomycotina</taxon>
        <taxon>Agaricomycetes</taxon>
        <taxon>Thelephorales</taxon>
        <taxon>Thelephoraceae</taxon>
        <taxon>Thelephora</taxon>
    </lineage>
</organism>
<keyword evidence="2" id="KW-1185">Reference proteome</keyword>
<reference evidence="1" key="2">
    <citation type="submission" date="2020-11" db="EMBL/GenBank/DDBJ databases">
        <authorList>
            <consortium name="DOE Joint Genome Institute"/>
            <person name="Kuo A."/>
            <person name="Miyauchi S."/>
            <person name="Kiss E."/>
            <person name="Drula E."/>
            <person name="Kohler A."/>
            <person name="Sanchez-Garcia M."/>
            <person name="Andreopoulos B."/>
            <person name="Barry K.W."/>
            <person name="Bonito G."/>
            <person name="Buee M."/>
            <person name="Carver A."/>
            <person name="Chen C."/>
            <person name="Cichocki N."/>
            <person name="Clum A."/>
            <person name="Culley D."/>
            <person name="Crous P.W."/>
            <person name="Fauchery L."/>
            <person name="Girlanda M."/>
            <person name="Hayes R."/>
            <person name="Keri Z."/>
            <person name="Labutti K."/>
            <person name="Lipzen A."/>
            <person name="Lombard V."/>
            <person name="Magnuson J."/>
            <person name="Maillard F."/>
            <person name="Morin E."/>
            <person name="Murat C."/>
            <person name="Nolan M."/>
            <person name="Ohm R."/>
            <person name="Pangilinan J."/>
            <person name="Pereira M."/>
            <person name="Perotto S."/>
            <person name="Peter M."/>
            <person name="Riley R."/>
            <person name="Sitrit Y."/>
            <person name="Stielow B."/>
            <person name="Szollosi G."/>
            <person name="Zifcakova L."/>
            <person name="Stursova M."/>
            <person name="Spatafora J.W."/>
            <person name="Tedersoo L."/>
            <person name="Vaario L.-M."/>
            <person name="Yamada A."/>
            <person name="Yan M."/>
            <person name="Wang P."/>
            <person name="Xu J."/>
            <person name="Bruns T."/>
            <person name="Baldrian P."/>
            <person name="Vilgalys R."/>
            <person name="Henrissat B."/>
            <person name="Grigoriev I.V."/>
            <person name="Hibbett D."/>
            <person name="Nagy L.G."/>
            <person name="Martin F.M."/>
        </authorList>
    </citation>
    <scope>NUCLEOTIDE SEQUENCE</scope>
    <source>
        <strain evidence="1">UH-Tt-Lm1</strain>
    </source>
</reference>
<dbReference type="AlphaFoldDB" id="A0A9P6L6N9"/>
<gene>
    <name evidence="1" type="ORF">BJ322DRAFT_803520</name>
</gene>
<proteinExistence type="predicted"/>
<dbReference type="EMBL" id="WIUZ02000007">
    <property type="protein sequence ID" value="KAF9785023.1"/>
    <property type="molecule type" value="Genomic_DNA"/>
</dbReference>